<dbReference type="InterPro" id="IPR008279">
    <property type="entry name" value="PEP-util_enz_mobile_dom"/>
</dbReference>
<dbReference type="RefSeq" id="WP_260719672.1">
    <property type="nucleotide sequence ID" value="NZ_CP104377.1"/>
</dbReference>
<gene>
    <name evidence="3" type="ORF">N4T19_05820</name>
</gene>
<dbReference type="Pfam" id="PF00391">
    <property type="entry name" value="PEP-utilizers"/>
    <property type="match status" value="1"/>
</dbReference>
<feature type="domain" description="Pyruvate phosphate dikinase AMP/ATP-binding" evidence="2">
    <location>
        <begin position="11"/>
        <end position="310"/>
    </location>
</feature>
<dbReference type="InterPro" id="IPR002192">
    <property type="entry name" value="PPDK_AMP/ATP-bd"/>
</dbReference>
<dbReference type="Gene3D" id="3.30.470.20">
    <property type="entry name" value="ATP-grasp fold, B domain"/>
    <property type="match status" value="1"/>
</dbReference>
<evidence type="ECO:0000259" key="1">
    <source>
        <dbReference type="Pfam" id="PF00391"/>
    </source>
</evidence>
<sequence length="900" mass="98589">MESAENAGKRRVGGKAANLARVHAYGAVPPWICVTTAAFEAVMSRVDKTNLDSLQETLTATPSEVAPIAIRLQADIRSTGFTDSEENEILNAFDVHFSRGTRVAVRSSSIAEDSDEHSFAGQFESYLNVQRSSILERILDCFASVFSPHCLLYRGAKSAGLRFGTAVIIQEMVPAASSGVLFTRSPTASRAPQMIVAASYGLGEGVVQDQIDTDSFVLDWVHGDVIEQKVKTKTHQVAAKDISLQGTELRDVPSTLQNVPTLSEKQLRALHAVGRRLEDAMGKPQDVEWAFDKFGTLYLLQARPITTVSSAGTLKLFDCSNISENYHGATTALTFSYVRRYYEEIFSSAARTFGMAPAEQCRNRPVFANLVSYLQGGIYYNLMNWYRMFYAVPGFKHFVASFEHGVGLGGTPPQLEAFKATCAQAGRRNTTLATYVRIAWIYVSLNRMFATHRAMYEQYRKRFEQVRLDELDEDELLALFEEVQQRLGKNWGTPLVNDYYAFNCFMLLERAIKRWCVDPTGEMLGELMRGEVEPVSVAPIRALREVAVLAGKIPALSDALAAGGADVAEVLARPEAAAFNAALASFMLQYGDRRPDELKFEAPTLSERPEILWSLLRNFLRADGDRVDEAAIREKKMGSDSARKRALSALKGQPIRRLLLGFLLSATHKCLVHREYGRFVRSQRCGMERAIIMAIGNKLAQAGAIRNKADIVHLNLEEIEAFVQGTGVTSSIERLIDLRRMEFDANEKFHQPLRVVTNILPQLVTGTEATSNGPAAVSSSALKGTGCSPGRVTGRARVVADPFSTSLDQSDILVARATDPAWAFLMATAAGLIVERGNLLSHAAIIGRELGIPCVIGVVDATQIIRDGQMLSIDGTTGEIAIEAASPGSIATPQHTAGEE</sequence>
<accession>A0ABY6A039</accession>
<proteinExistence type="predicted"/>
<dbReference type="Pfam" id="PF01326">
    <property type="entry name" value="PPDK_N"/>
    <property type="match status" value="1"/>
</dbReference>
<feature type="domain" description="PEP-utilising enzyme mobile" evidence="1">
    <location>
        <begin position="808"/>
        <end position="878"/>
    </location>
</feature>
<reference evidence="3" key="1">
    <citation type="submission" date="2022-09" db="EMBL/GenBank/DDBJ databases">
        <title>Bacterial diversity in gut of crayfish and pufferfish.</title>
        <authorList>
            <person name="Huang Y."/>
        </authorList>
    </citation>
    <scope>NUCLEOTIDE SEQUENCE</scope>
    <source>
        <strain evidence="3">PR12</strain>
    </source>
</reference>
<dbReference type="InterPro" id="IPR013815">
    <property type="entry name" value="ATP_grasp_subdomain_1"/>
</dbReference>
<dbReference type="Gene3D" id="3.30.1490.20">
    <property type="entry name" value="ATP-grasp fold, A domain"/>
    <property type="match status" value="1"/>
</dbReference>
<evidence type="ECO:0000313" key="3">
    <source>
        <dbReference type="EMBL" id="UXC19632.1"/>
    </source>
</evidence>
<evidence type="ECO:0000313" key="4">
    <source>
        <dbReference type="Proteomes" id="UP001058290"/>
    </source>
</evidence>
<dbReference type="PANTHER" id="PTHR43615:SF1">
    <property type="entry name" value="PPDK_N DOMAIN-CONTAINING PROTEIN"/>
    <property type="match status" value="1"/>
</dbReference>
<protein>
    <submittedName>
        <fullName evidence="3">PEP-utilizing enzyme</fullName>
    </submittedName>
</protein>
<dbReference type="Gene3D" id="3.50.30.10">
    <property type="entry name" value="Phosphohistidine domain"/>
    <property type="match status" value="1"/>
</dbReference>
<dbReference type="SUPFAM" id="SSF56059">
    <property type="entry name" value="Glutathione synthetase ATP-binding domain-like"/>
    <property type="match status" value="1"/>
</dbReference>
<name>A0ABY6A039_9BURK</name>
<keyword evidence="4" id="KW-1185">Reference proteome</keyword>
<dbReference type="Proteomes" id="UP001058290">
    <property type="component" value="Chromosome"/>
</dbReference>
<dbReference type="InterPro" id="IPR036637">
    <property type="entry name" value="Phosphohistidine_dom_sf"/>
</dbReference>
<organism evidence="3 4">
    <name type="scientific">Comamonas squillarum</name>
    <dbReference type="NCBI Taxonomy" id="2977320"/>
    <lineage>
        <taxon>Bacteria</taxon>
        <taxon>Pseudomonadati</taxon>
        <taxon>Pseudomonadota</taxon>
        <taxon>Betaproteobacteria</taxon>
        <taxon>Burkholderiales</taxon>
        <taxon>Comamonadaceae</taxon>
        <taxon>Comamonas</taxon>
    </lineage>
</organism>
<dbReference type="InterPro" id="IPR051549">
    <property type="entry name" value="PEP_Utilizing_Enz"/>
</dbReference>
<dbReference type="SUPFAM" id="SSF52009">
    <property type="entry name" value="Phosphohistidine domain"/>
    <property type="match status" value="1"/>
</dbReference>
<dbReference type="EMBL" id="CP104377">
    <property type="protein sequence ID" value="UXC19632.1"/>
    <property type="molecule type" value="Genomic_DNA"/>
</dbReference>
<evidence type="ECO:0000259" key="2">
    <source>
        <dbReference type="Pfam" id="PF01326"/>
    </source>
</evidence>
<dbReference type="PANTHER" id="PTHR43615">
    <property type="entry name" value="PHOSPHOENOLPYRUVATE SYNTHASE-RELATED"/>
    <property type="match status" value="1"/>
</dbReference>